<evidence type="ECO:0000313" key="1">
    <source>
        <dbReference type="EMBL" id="QNK01493.1"/>
    </source>
</evidence>
<keyword evidence="2" id="KW-1185">Reference proteome</keyword>
<dbReference type="KEGG" id="dtl:H8F01_21070"/>
<dbReference type="RefSeq" id="WP_187056955.1">
    <property type="nucleotide sequence ID" value="NZ_CP060412.1"/>
</dbReference>
<sequence>MIRRRTSRRFVAWLAIAAMWLLVGAPTVSRVLPMLASGESGAWCAGHAAGADLALMSDMPGMADMPGMVHMPGMPEQPGDPAQHMDHCGYCALLSHTPLLSGGVVALLLATPLPVVSPAAPASASWHAQPLLSARPRGPPSVLMG</sequence>
<proteinExistence type="predicted"/>
<gene>
    <name evidence="1" type="ORF">H8F01_21070</name>
</gene>
<evidence type="ECO:0000313" key="2">
    <source>
        <dbReference type="Proteomes" id="UP000515873"/>
    </source>
</evidence>
<dbReference type="EMBL" id="CP060412">
    <property type="protein sequence ID" value="QNK01493.1"/>
    <property type="molecule type" value="Genomic_DNA"/>
</dbReference>
<dbReference type="Pfam" id="PF11162">
    <property type="entry name" value="DUF2946"/>
    <property type="match status" value="1"/>
</dbReference>
<accession>A0A7G8Q3Y5</accession>
<name>A0A7G8Q3Y5_9GAMM</name>
<dbReference type="Proteomes" id="UP000515873">
    <property type="component" value="Chromosome"/>
</dbReference>
<organism evidence="1 2">
    <name type="scientific">Dyella telluris</name>
    <dbReference type="NCBI Taxonomy" id="2763498"/>
    <lineage>
        <taxon>Bacteria</taxon>
        <taxon>Pseudomonadati</taxon>
        <taxon>Pseudomonadota</taxon>
        <taxon>Gammaproteobacteria</taxon>
        <taxon>Lysobacterales</taxon>
        <taxon>Rhodanobacteraceae</taxon>
        <taxon>Dyella</taxon>
    </lineage>
</organism>
<dbReference type="AlphaFoldDB" id="A0A7G8Q3Y5"/>
<dbReference type="InterPro" id="IPR021333">
    <property type="entry name" value="DUF2946"/>
</dbReference>
<protein>
    <submittedName>
        <fullName evidence="1">DUF2946 domain-containing protein</fullName>
    </submittedName>
</protein>
<reference evidence="1 2" key="1">
    <citation type="submission" date="2020-08" db="EMBL/GenBank/DDBJ databases">
        <title>Dyella sp. G9 isolated from forest soil.</title>
        <authorList>
            <person name="Fu J."/>
            <person name="Qiu L."/>
        </authorList>
    </citation>
    <scope>NUCLEOTIDE SEQUENCE [LARGE SCALE GENOMIC DNA]</scope>
    <source>
        <strain evidence="1 2">G9</strain>
    </source>
</reference>